<evidence type="ECO:0000256" key="1">
    <source>
        <dbReference type="SAM" id="MobiDB-lite"/>
    </source>
</evidence>
<dbReference type="InterPro" id="IPR008528">
    <property type="entry name" value="unc-13_homologue"/>
</dbReference>
<evidence type="ECO:0000259" key="2">
    <source>
        <dbReference type="PROSITE" id="PS51258"/>
    </source>
</evidence>
<dbReference type="OMA" id="NTESMEC"/>
<protein>
    <recommendedName>
        <fullName evidence="5">MHD1 domain-containing protein</fullName>
    </recommendedName>
</protein>
<evidence type="ECO:0008006" key="5">
    <source>
        <dbReference type="Google" id="ProtNLM"/>
    </source>
</evidence>
<evidence type="ECO:0000313" key="4">
    <source>
        <dbReference type="EMBL" id="KZM83913.1"/>
    </source>
</evidence>
<dbReference type="InterPro" id="IPR014772">
    <property type="entry name" value="Munc13_dom-2"/>
</dbReference>
<dbReference type="Gramene" id="KZM83913">
    <property type="protein sequence ID" value="KZM83913"/>
    <property type="gene ID" value="DCAR_028665"/>
</dbReference>
<gene>
    <name evidence="4" type="ORF">DCAR_028665</name>
</gene>
<dbReference type="EMBL" id="LNRQ01000008">
    <property type="protein sequence ID" value="KZM83913.1"/>
    <property type="molecule type" value="Genomic_DNA"/>
</dbReference>
<proteinExistence type="predicted"/>
<dbReference type="PROSITE" id="PS51259">
    <property type="entry name" value="MHD2"/>
    <property type="match status" value="1"/>
</dbReference>
<evidence type="ECO:0000259" key="3">
    <source>
        <dbReference type="PROSITE" id="PS51259"/>
    </source>
</evidence>
<dbReference type="PANTHER" id="PTHR31280">
    <property type="entry name" value="PROTEIN UNC-13 HOMOLOG"/>
    <property type="match status" value="1"/>
</dbReference>
<reference evidence="4" key="1">
    <citation type="journal article" date="2016" name="Nat. Genet.">
        <title>A high-quality carrot genome assembly provides new insights into carotenoid accumulation and asterid genome evolution.</title>
        <authorList>
            <person name="Iorizzo M."/>
            <person name="Ellison S."/>
            <person name="Senalik D."/>
            <person name="Zeng P."/>
            <person name="Satapoomin P."/>
            <person name="Huang J."/>
            <person name="Bowman M."/>
            <person name="Iovene M."/>
            <person name="Sanseverino W."/>
            <person name="Cavagnaro P."/>
            <person name="Yildiz M."/>
            <person name="Macko-Podgorni A."/>
            <person name="Moranska E."/>
            <person name="Grzebelus E."/>
            <person name="Grzebelus D."/>
            <person name="Ashrafi H."/>
            <person name="Zheng Z."/>
            <person name="Cheng S."/>
            <person name="Spooner D."/>
            <person name="Van Deynze A."/>
            <person name="Simon P."/>
        </authorList>
    </citation>
    <scope>NUCLEOTIDE SEQUENCE [LARGE SCALE GENOMIC DNA]</scope>
    <source>
        <tissue evidence="4">Leaf</tissue>
    </source>
</reference>
<dbReference type="PANTHER" id="PTHR31280:SF16">
    <property type="entry name" value="GLS PROTEIN (DUF810)"/>
    <property type="match status" value="1"/>
</dbReference>
<dbReference type="InterPro" id="IPR057984">
    <property type="entry name" value="PATROL1_C"/>
</dbReference>
<dbReference type="InterPro" id="IPR014770">
    <property type="entry name" value="Munc13_1"/>
</dbReference>
<dbReference type="STRING" id="79200.A0A175YKB8"/>
<name>A0A175YKB8_DAUCS</name>
<organism evidence="4">
    <name type="scientific">Daucus carota subsp. sativus</name>
    <name type="common">Carrot</name>
    <dbReference type="NCBI Taxonomy" id="79200"/>
    <lineage>
        <taxon>Eukaryota</taxon>
        <taxon>Viridiplantae</taxon>
        <taxon>Streptophyta</taxon>
        <taxon>Embryophyta</taxon>
        <taxon>Tracheophyta</taxon>
        <taxon>Spermatophyta</taxon>
        <taxon>Magnoliopsida</taxon>
        <taxon>eudicotyledons</taxon>
        <taxon>Gunneridae</taxon>
        <taxon>Pentapetalae</taxon>
        <taxon>asterids</taxon>
        <taxon>campanulids</taxon>
        <taxon>Apiales</taxon>
        <taxon>Apiaceae</taxon>
        <taxon>Apioideae</taxon>
        <taxon>Scandiceae</taxon>
        <taxon>Daucinae</taxon>
        <taxon>Daucus</taxon>
        <taxon>Daucus sect. Daucus</taxon>
    </lineage>
</organism>
<accession>A0A175YKB8</accession>
<feature type="domain" description="MHD1" evidence="2">
    <location>
        <begin position="515"/>
        <end position="658"/>
    </location>
</feature>
<sequence length="954" mass="107697">MELSNDDNTNLSSPFGQMGQGLSESELRETCYEILIGACRSAGGSRPLTYVSSSVKRNVEKQPSISLQRSVSSVAASKMKRALGLKKAVRGDSSRGGDREVTIGELMRVQMRVSEQTDSRVRRGLLRIAATQLGRRIESVVLPLELLQQFNSSDFPTEKEYAAWQQRNLKVLEAGLLKPPSLPLDKNNTSAQQLRRIVHKSLKRPIETGKHSESMQILRDIVMSLACRSNDGTHSEICHWADGIPLNLRLYQILLEACFDINDATSVIEEVDEVLELIKKTWVILGINQTFHNLCFSWVFFHHYVATGQVENDLLFAANNLLLDVEKDARVTKDPVYSKTLSSTMTTILNWAEKKLLLYQNNFFRGNIDVMESVLSFGVLTANILEDISHNYKKRSEIDVALDRVDAYIRCKFSRSYYCHEYDSVMCLSTIKQARDRIYLSRRSAKHQQNSPPFLCILAQEIIDLAYNEKEIYSPILKRWHPLATGVAVATLHACYGNELKQFVSVNSELTPDNLQVLIAADKLEKDLVHMAVEDSVDSEDGGKSIIQEMTPYEAEGVIANLIKSWTRTRIESLKESVDRNLQQETWNLHSNKDQIASSAAAILRTANETLEGFFMLPIPQHSASLSDLINGLDRCFQQYILTAKFGCGSRSDFIPALPVLTRCTAGSKLPGLFRKKDKLIQRRKSQGETTDENDYFGIRELCVRINSFHHIRKCVDVLEKKTVDHLKNNGSTHLDNTIVTKFDLSRATCVEGVQSLCMATAYKIVFQDLSHVLWDGLYIGEVSSSRIQPFLKELEQYLEIIASTVHDRVRTRLITDVMKAAFDGFLLVLLAGGPSRAFNVHDSAVIEEDFRLLTDLFWSGGDGLPTDLIEKFASTVRFVLPLFRTETESLIEEFKSSIMEEFGTSAKSRLPLPPTSGQWDPNESNTILRVLCHRNDKLATNFLKKAYNLPKEL</sequence>
<feature type="region of interest" description="Disordered" evidence="1">
    <location>
        <begin position="1"/>
        <end position="22"/>
    </location>
</feature>
<comment type="caution">
    <text evidence="4">The sequence shown here is derived from an EMBL/GenBank/DDBJ whole genome shotgun (WGS) entry which is preliminary data.</text>
</comment>
<feature type="domain" description="MHD2" evidence="3">
    <location>
        <begin position="785"/>
        <end position="895"/>
    </location>
</feature>
<dbReference type="AlphaFoldDB" id="A0A175YKB8"/>
<dbReference type="Pfam" id="PF25761">
    <property type="entry name" value="TPR_PATROL1"/>
    <property type="match status" value="1"/>
</dbReference>
<dbReference type="PROSITE" id="PS51258">
    <property type="entry name" value="MHD1"/>
    <property type="match status" value="1"/>
</dbReference>